<proteinExistence type="predicted"/>
<keyword evidence="4" id="KW-1185">Reference proteome</keyword>
<evidence type="ECO:0000313" key="4">
    <source>
        <dbReference type="Proteomes" id="UP000024635"/>
    </source>
</evidence>
<feature type="chain" id="PRO_5001493707" description="Secreted protein" evidence="2">
    <location>
        <begin position="20"/>
        <end position="106"/>
    </location>
</feature>
<dbReference type="AlphaFoldDB" id="A0A016VML4"/>
<name>A0A016VML4_9BILA</name>
<organism evidence="3 4">
    <name type="scientific">Ancylostoma ceylanicum</name>
    <dbReference type="NCBI Taxonomy" id="53326"/>
    <lineage>
        <taxon>Eukaryota</taxon>
        <taxon>Metazoa</taxon>
        <taxon>Ecdysozoa</taxon>
        <taxon>Nematoda</taxon>
        <taxon>Chromadorea</taxon>
        <taxon>Rhabditida</taxon>
        <taxon>Rhabditina</taxon>
        <taxon>Rhabditomorpha</taxon>
        <taxon>Strongyloidea</taxon>
        <taxon>Ancylostomatidae</taxon>
        <taxon>Ancylostomatinae</taxon>
        <taxon>Ancylostoma</taxon>
    </lineage>
</organism>
<protein>
    <recommendedName>
        <fullName evidence="5">Secreted protein</fullName>
    </recommendedName>
</protein>
<keyword evidence="2" id="KW-0732">Signal</keyword>
<dbReference type="EMBL" id="JARK01001343">
    <property type="protein sequence ID" value="EYC28645.1"/>
    <property type="molecule type" value="Genomic_DNA"/>
</dbReference>
<comment type="caution">
    <text evidence="3">The sequence shown here is derived from an EMBL/GenBank/DDBJ whole genome shotgun (WGS) entry which is preliminary data.</text>
</comment>
<accession>A0A016VML4</accession>
<sequence>MHWIRYLTSLLITCDVASALHRRHGRDAEESKGGRNANGYSSADQHPELRSSVGLRSDDDKTEFVRQEWTETVYKKIRTYSKFIAVFVLSQNSGIDRYCTDVGVRF</sequence>
<dbReference type="OrthoDB" id="5867604at2759"/>
<evidence type="ECO:0000313" key="3">
    <source>
        <dbReference type="EMBL" id="EYC28645.1"/>
    </source>
</evidence>
<reference evidence="4" key="1">
    <citation type="journal article" date="2015" name="Nat. Genet.">
        <title>The genome and transcriptome of the zoonotic hookworm Ancylostoma ceylanicum identify infection-specific gene families.</title>
        <authorList>
            <person name="Schwarz E.M."/>
            <person name="Hu Y."/>
            <person name="Antoshechkin I."/>
            <person name="Miller M.M."/>
            <person name="Sternberg P.W."/>
            <person name="Aroian R.V."/>
        </authorList>
    </citation>
    <scope>NUCLEOTIDE SEQUENCE</scope>
    <source>
        <strain evidence="4">HY135</strain>
    </source>
</reference>
<dbReference type="Proteomes" id="UP000024635">
    <property type="component" value="Unassembled WGS sequence"/>
</dbReference>
<feature type="signal peptide" evidence="2">
    <location>
        <begin position="1"/>
        <end position="19"/>
    </location>
</feature>
<evidence type="ECO:0000256" key="1">
    <source>
        <dbReference type="SAM" id="MobiDB-lite"/>
    </source>
</evidence>
<evidence type="ECO:0008006" key="5">
    <source>
        <dbReference type="Google" id="ProtNLM"/>
    </source>
</evidence>
<feature type="region of interest" description="Disordered" evidence="1">
    <location>
        <begin position="24"/>
        <end position="61"/>
    </location>
</feature>
<gene>
    <name evidence="3" type="primary">Acey_s0007.g3336</name>
    <name evidence="3" type="ORF">Y032_0007g3336</name>
</gene>
<evidence type="ECO:0000256" key="2">
    <source>
        <dbReference type="SAM" id="SignalP"/>
    </source>
</evidence>